<keyword evidence="2" id="KW-1133">Transmembrane helix</keyword>
<evidence type="ECO:0000256" key="1">
    <source>
        <dbReference type="SAM" id="MobiDB-lite"/>
    </source>
</evidence>
<feature type="non-terminal residue" evidence="3">
    <location>
        <position position="1"/>
    </location>
</feature>
<dbReference type="EMBL" id="VXBP01004212">
    <property type="protein sequence ID" value="NXN96355.1"/>
    <property type="molecule type" value="Genomic_DNA"/>
</dbReference>
<dbReference type="InterPro" id="IPR013783">
    <property type="entry name" value="Ig-like_fold"/>
</dbReference>
<feature type="transmembrane region" description="Helical" evidence="2">
    <location>
        <begin position="71"/>
        <end position="92"/>
    </location>
</feature>
<keyword evidence="4" id="KW-1185">Reference proteome</keyword>
<name>A0A7L1NA73_RHICY</name>
<dbReference type="OrthoDB" id="9946382at2759"/>
<protein>
    <submittedName>
        <fullName evidence="3">INGR1 protein</fullName>
    </submittedName>
</protein>
<organism evidence="3 4">
    <name type="scientific">Rhinopomastus cyanomelas</name>
    <name type="common">Common scimitarbill</name>
    <dbReference type="NCBI Taxonomy" id="113115"/>
    <lineage>
        <taxon>Eukaryota</taxon>
        <taxon>Metazoa</taxon>
        <taxon>Chordata</taxon>
        <taxon>Craniata</taxon>
        <taxon>Vertebrata</taxon>
        <taxon>Euteleostomi</taxon>
        <taxon>Archelosauria</taxon>
        <taxon>Archosauria</taxon>
        <taxon>Dinosauria</taxon>
        <taxon>Saurischia</taxon>
        <taxon>Theropoda</taxon>
        <taxon>Coelurosauria</taxon>
        <taxon>Aves</taxon>
        <taxon>Neognathae</taxon>
        <taxon>Neoaves</taxon>
        <taxon>Telluraves</taxon>
        <taxon>Coraciimorphae</taxon>
        <taxon>Bucerotiformes</taxon>
        <taxon>Rhinopomastidae</taxon>
        <taxon>Rhinopomastus</taxon>
    </lineage>
</organism>
<evidence type="ECO:0000313" key="4">
    <source>
        <dbReference type="Proteomes" id="UP000565785"/>
    </source>
</evidence>
<keyword evidence="2" id="KW-0472">Membrane</keyword>
<feature type="region of interest" description="Disordered" evidence="1">
    <location>
        <begin position="155"/>
        <end position="180"/>
    </location>
</feature>
<sequence length="267" mass="29410">MFTVLYLQSKTNFLEENCTTYKCRLYVPVPAEGSTYCITAEGRFCDDYMLGATAQESCIDIPLKQTLSAQYIIILCVLVLSLSLGFTVYCGCRKLRKKDIKLPKSLVSVIRKLNTGTVTELKSETKYISVIDFMLDQSVLPDSVEVTLLEVKPEVTPENSSEGASSVPLPEVPAKAEEGSVQDHIEEVSSDDEQNCKLKQSYFVSASGQMDVCSNSSGPEVPATEVQQTVLPSSCPKFSGYDKPHVPLDMLIDVGEEQPVFAYRPTD</sequence>
<evidence type="ECO:0000313" key="3">
    <source>
        <dbReference type="EMBL" id="NXN96355.1"/>
    </source>
</evidence>
<dbReference type="Gene3D" id="2.60.40.10">
    <property type="entry name" value="Immunoglobulins"/>
    <property type="match status" value="1"/>
</dbReference>
<dbReference type="Proteomes" id="UP000565785">
    <property type="component" value="Unassembled WGS sequence"/>
</dbReference>
<comment type="caution">
    <text evidence="3">The sequence shown here is derived from an EMBL/GenBank/DDBJ whole genome shotgun (WGS) entry which is preliminary data.</text>
</comment>
<accession>A0A7L1NA73</accession>
<dbReference type="AlphaFoldDB" id="A0A7L1NA73"/>
<reference evidence="3 4" key="1">
    <citation type="submission" date="2019-09" db="EMBL/GenBank/DDBJ databases">
        <title>Bird 10,000 Genomes (B10K) Project - Family phase.</title>
        <authorList>
            <person name="Zhang G."/>
        </authorList>
    </citation>
    <scope>NUCLEOTIDE SEQUENCE [LARGE SCALE GENOMIC DNA]</scope>
    <source>
        <strain evidence="3">B10K-DU-002-35</strain>
        <tissue evidence="3">Muscle</tissue>
    </source>
</reference>
<gene>
    <name evidence="3" type="primary">Ifngr1_1</name>
    <name evidence="3" type="ORF">RHICYA_R16106</name>
</gene>
<evidence type="ECO:0000256" key="2">
    <source>
        <dbReference type="SAM" id="Phobius"/>
    </source>
</evidence>
<keyword evidence="2" id="KW-0812">Transmembrane</keyword>
<proteinExistence type="predicted"/>
<feature type="non-terminal residue" evidence="3">
    <location>
        <position position="267"/>
    </location>
</feature>